<evidence type="ECO:0000313" key="5">
    <source>
        <dbReference type="EMBL" id="SFL37811.1"/>
    </source>
</evidence>
<organism evidence="5 6">
    <name type="scientific">Halogranum rubrum</name>
    <dbReference type="NCBI Taxonomy" id="553466"/>
    <lineage>
        <taxon>Archaea</taxon>
        <taxon>Methanobacteriati</taxon>
        <taxon>Methanobacteriota</taxon>
        <taxon>Stenosarchaea group</taxon>
        <taxon>Halobacteria</taxon>
        <taxon>Halobacteriales</taxon>
        <taxon>Haloferacaceae</taxon>
    </lineage>
</organism>
<dbReference type="CDD" id="cd00156">
    <property type="entry name" value="REC"/>
    <property type="match status" value="1"/>
</dbReference>
<keyword evidence="1 2" id="KW-0597">Phosphoprotein</keyword>
<proteinExistence type="predicted"/>
<dbReference type="InterPro" id="IPR001789">
    <property type="entry name" value="Sig_transdc_resp-reg_receiver"/>
</dbReference>
<dbReference type="SUPFAM" id="SSF52172">
    <property type="entry name" value="CheY-like"/>
    <property type="match status" value="1"/>
</dbReference>
<dbReference type="STRING" id="553466.SAMN04487950_3539"/>
<evidence type="ECO:0000259" key="4">
    <source>
        <dbReference type="PROSITE" id="PS50110"/>
    </source>
</evidence>
<dbReference type="Gene3D" id="3.40.50.2300">
    <property type="match status" value="1"/>
</dbReference>
<dbReference type="GO" id="GO:0000160">
    <property type="term" value="P:phosphorelay signal transduction system"/>
    <property type="evidence" value="ECO:0007669"/>
    <property type="project" value="InterPro"/>
</dbReference>
<dbReference type="AlphaFoldDB" id="A0A1I4H8S0"/>
<feature type="region of interest" description="Disordered" evidence="3">
    <location>
        <begin position="177"/>
        <end position="199"/>
    </location>
</feature>
<dbReference type="EMBL" id="FOTC01000005">
    <property type="protein sequence ID" value="SFL37811.1"/>
    <property type="molecule type" value="Genomic_DNA"/>
</dbReference>
<sequence>MPAFFAWLELFVSLLKVAAWPIIGAYLIYQFGPPVRDFLEDLSELRFFGAGVEARAVREADAAAYAGAAVGSKRGDSTDSVPKEIRKLSRLLSEHGGTTLGGRSLLWVDDQPENNSYEREALEALGISVETCTSTDEALDQLSQREYDVVISDMGRPESDRAGYNLLEEKQESGDRTPFVIYSGSNKPEHKREARRRGAVGATAIPTELFRLVREALGRSTRT</sequence>
<evidence type="ECO:0000256" key="3">
    <source>
        <dbReference type="SAM" id="MobiDB-lite"/>
    </source>
</evidence>
<dbReference type="InterPro" id="IPR050595">
    <property type="entry name" value="Bact_response_regulator"/>
</dbReference>
<protein>
    <submittedName>
        <fullName evidence="5">Response regulator receiver domain-containing protein</fullName>
    </submittedName>
</protein>
<dbReference type="Proteomes" id="UP000199607">
    <property type="component" value="Unassembled WGS sequence"/>
</dbReference>
<dbReference type="InterPro" id="IPR011006">
    <property type="entry name" value="CheY-like_superfamily"/>
</dbReference>
<dbReference type="Pfam" id="PF00072">
    <property type="entry name" value="Response_reg"/>
    <property type="match status" value="1"/>
</dbReference>
<dbReference type="PROSITE" id="PS50110">
    <property type="entry name" value="RESPONSE_REGULATORY"/>
    <property type="match status" value="1"/>
</dbReference>
<gene>
    <name evidence="5" type="ORF">SAMN04487950_3539</name>
</gene>
<name>A0A1I4H8S0_9EURY</name>
<keyword evidence="6" id="KW-1185">Reference proteome</keyword>
<evidence type="ECO:0000256" key="1">
    <source>
        <dbReference type="ARBA" id="ARBA00022553"/>
    </source>
</evidence>
<reference evidence="6" key="1">
    <citation type="submission" date="2016-10" db="EMBL/GenBank/DDBJ databases">
        <authorList>
            <person name="Varghese N."/>
            <person name="Submissions S."/>
        </authorList>
    </citation>
    <scope>NUCLEOTIDE SEQUENCE [LARGE SCALE GENOMIC DNA]</scope>
    <source>
        <strain evidence="6">CGMCC 1.7738</strain>
    </source>
</reference>
<evidence type="ECO:0000313" key="6">
    <source>
        <dbReference type="Proteomes" id="UP000199607"/>
    </source>
</evidence>
<feature type="domain" description="Response regulatory" evidence="4">
    <location>
        <begin position="104"/>
        <end position="220"/>
    </location>
</feature>
<dbReference type="PANTHER" id="PTHR44591">
    <property type="entry name" value="STRESS RESPONSE REGULATOR PROTEIN 1"/>
    <property type="match status" value="1"/>
</dbReference>
<dbReference type="PANTHER" id="PTHR44591:SF3">
    <property type="entry name" value="RESPONSE REGULATORY DOMAIN-CONTAINING PROTEIN"/>
    <property type="match status" value="1"/>
</dbReference>
<dbReference type="RefSeq" id="WP_089870998.1">
    <property type="nucleotide sequence ID" value="NZ_FOTC01000005.1"/>
</dbReference>
<evidence type="ECO:0000256" key="2">
    <source>
        <dbReference type="PROSITE-ProRule" id="PRU00169"/>
    </source>
</evidence>
<dbReference type="SMART" id="SM00448">
    <property type="entry name" value="REC"/>
    <property type="match status" value="1"/>
</dbReference>
<accession>A0A1I4H8S0</accession>
<feature type="modified residue" description="4-aspartylphosphate" evidence="2">
    <location>
        <position position="153"/>
    </location>
</feature>